<dbReference type="AlphaFoldDB" id="A0AAE3GIL0"/>
<accession>A0AAE3GIL0</accession>
<dbReference type="Proteomes" id="UP001206128">
    <property type="component" value="Unassembled WGS sequence"/>
</dbReference>
<sequence>MTNTLIYGHSTFATPRVHGWLPDKPGFHRALCGIQLADTLITSYPRPTRENATWCAGCYLVSQHTPGGTPLYVMRRSALDGAAHIIPAGEVDQGRSYRAVCGHGLSDDVAKPVPAYACDACLLTADELIRQGVSTT</sequence>
<keyword evidence="2" id="KW-1185">Reference proteome</keyword>
<reference evidence="1" key="1">
    <citation type="submission" date="2022-06" db="EMBL/GenBank/DDBJ databases">
        <title>Genomic Encyclopedia of Archaeal and Bacterial Type Strains, Phase II (KMG-II): from individual species to whole genera.</title>
        <authorList>
            <person name="Goeker M."/>
        </authorList>
    </citation>
    <scope>NUCLEOTIDE SEQUENCE</scope>
    <source>
        <strain evidence="1">DSM 43935</strain>
    </source>
</reference>
<evidence type="ECO:0000313" key="1">
    <source>
        <dbReference type="EMBL" id="MCP2168150.1"/>
    </source>
</evidence>
<gene>
    <name evidence="1" type="ORF">LX83_005024</name>
</gene>
<dbReference type="EMBL" id="JAMTCK010000012">
    <property type="protein sequence ID" value="MCP2168150.1"/>
    <property type="molecule type" value="Genomic_DNA"/>
</dbReference>
<organism evidence="1 2">
    <name type="scientific">Goodfellowiella coeruleoviolacea</name>
    <dbReference type="NCBI Taxonomy" id="334858"/>
    <lineage>
        <taxon>Bacteria</taxon>
        <taxon>Bacillati</taxon>
        <taxon>Actinomycetota</taxon>
        <taxon>Actinomycetes</taxon>
        <taxon>Pseudonocardiales</taxon>
        <taxon>Pseudonocardiaceae</taxon>
        <taxon>Goodfellowiella</taxon>
    </lineage>
</organism>
<name>A0AAE3GIL0_9PSEU</name>
<proteinExistence type="predicted"/>
<protein>
    <submittedName>
        <fullName evidence="1">Uncharacterized protein</fullName>
    </submittedName>
</protein>
<dbReference type="RefSeq" id="WP_253775704.1">
    <property type="nucleotide sequence ID" value="NZ_JAMTCK010000012.1"/>
</dbReference>
<evidence type="ECO:0000313" key="2">
    <source>
        <dbReference type="Proteomes" id="UP001206128"/>
    </source>
</evidence>
<comment type="caution">
    <text evidence="1">The sequence shown here is derived from an EMBL/GenBank/DDBJ whole genome shotgun (WGS) entry which is preliminary data.</text>
</comment>